<dbReference type="NCBIfam" id="TIGR00022">
    <property type="entry name" value="YhcH/YjgK/YiaL family protein"/>
    <property type="match status" value="1"/>
</dbReference>
<gene>
    <name evidence="1" type="ORF">HF872_01675</name>
</gene>
<dbReference type="GO" id="GO:0005829">
    <property type="term" value="C:cytosol"/>
    <property type="evidence" value="ECO:0007669"/>
    <property type="project" value="TreeGrafter"/>
</dbReference>
<dbReference type="PANTHER" id="PTHR34986">
    <property type="entry name" value="EVOLVED BETA-GALACTOSIDASE SUBUNIT BETA"/>
    <property type="match status" value="1"/>
</dbReference>
<dbReference type="PANTHER" id="PTHR34986:SF1">
    <property type="entry name" value="PROTEIN YIAL"/>
    <property type="match status" value="1"/>
</dbReference>
<dbReference type="InterPro" id="IPR004375">
    <property type="entry name" value="NanQ/TabA/YiaL"/>
</dbReference>
<dbReference type="RefSeq" id="WP_170087104.1">
    <property type="nucleotide sequence ID" value="NZ_JABAFG010000002.1"/>
</dbReference>
<sequence>MIYGNIHQKETYAFLPVPVQRCLDLARSSGFASLTPGSHPIDGDSLFVNVAAYTTGPEETRSWEAHKDYLDIHVLSKGEEYIDLGFIESMTCGAYHKDSDYQEVTGTARARVLMRPGDFLICYPEDAHKPGIAAGEPAPLKKGIFKVRI</sequence>
<dbReference type="Pfam" id="PF04074">
    <property type="entry name" value="DUF386"/>
    <property type="match status" value="1"/>
</dbReference>
<reference evidence="1 2" key="1">
    <citation type="submission" date="2020-04" db="EMBL/GenBank/DDBJ databases">
        <authorList>
            <person name="Hitch T.C.A."/>
            <person name="Wylensek D."/>
            <person name="Clavel T."/>
        </authorList>
    </citation>
    <scope>NUCLEOTIDE SEQUENCE [LARGE SCALE GENOMIC DNA]</scope>
    <source>
        <strain evidence="1 2">Oil-RF-744-FAT-WT-6-1</strain>
    </source>
</reference>
<evidence type="ECO:0000313" key="2">
    <source>
        <dbReference type="Proteomes" id="UP000591071"/>
    </source>
</evidence>
<evidence type="ECO:0000313" key="1">
    <source>
        <dbReference type="EMBL" id="NME27342.1"/>
    </source>
</evidence>
<dbReference type="AlphaFoldDB" id="A0A848BNL9"/>
<name>A0A848BNL9_9FIRM</name>
<organism evidence="1 2">
    <name type="scientific">Megasphaera hexanoica</name>
    <dbReference type="NCBI Taxonomy" id="1675036"/>
    <lineage>
        <taxon>Bacteria</taxon>
        <taxon>Bacillati</taxon>
        <taxon>Bacillota</taxon>
        <taxon>Negativicutes</taxon>
        <taxon>Veillonellales</taxon>
        <taxon>Veillonellaceae</taxon>
        <taxon>Megasphaera</taxon>
    </lineage>
</organism>
<comment type="caution">
    <text evidence="1">The sequence shown here is derived from an EMBL/GenBank/DDBJ whole genome shotgun (WGS) entry which is preliminary data.</text>
</comment>
<dbReference type="InterPro" id="IPR037012">
    <property type="entry name" value="NanQ/TabA/YiaL_sf"/>
</dbReference>
<protein>
    <submittedName>
        <fullName evidence="1">DUF386 domain-containing protein</fullName>
    </submittedName>
</protein>
<dbReference type="SUPFAM" id="SSF51197">
    <property type="entry name" value="Clavaminate synthase-like"/>
    <property type="match status" value="1"/>
</dbReference>
<dbReference type="EMBL" id="JABAFG010000002">
    <property type="protein sequence ID" value="NME27342.1"/>
    <property type="molecule type" value="Genomic_DNA"/>
</dbReference>
<accession>A0A848BNL9</accession>
<dbReference type="Proteomes" id="UP000591071">
    <property type="component" value="Unassembled WGS sequence"/>
</dbReference>
<dbReference type="Gene3D" id="2.60.120.370">
    <property type="entry name" value="YhcH/YjgK/YiaL"/>
    <property type="match status" value="1"/>
</dbReference>
<proteinExistence type="predicted"/>